<sequence length="88" mass="10431">MKEVNLKDAFAKKLGMRTTAKKLFDDIQNEKEVILNFKDIEFMSRSFAQEYVFQKYNSNVEITEENMNDFVKGLLEVDEDDYRETCLS</sequence>
<accession>A0A8T3VGN0</accession>
<name>A0A8T3VGN0_9EURY</name>
<dbReference type="Pfam" id="PF14213">
    <property type="entry name" value="DUF4325"/>
    <property type="match status" value="1"/>
</dbReference>
<proteinExistence type="predicted"/>
<dbReference type="EMBL" id="SUTE01000044">
    <property type="protein sequence ID" value="MBE6505306.1"/>
    <property type="molecule type" value="Genomic_DNA"/>
</dbReference>
<dbReference type="Proteomes" id="UP000762703">
    <property type="component" value="Unassembled WGS sequence"/>
</dbReference>
<dbReference type="RefSeq" id="WP_303736956.1">
    <property type="nucleotide sequence ID" value="NZ_SUTE01000044.1"/>
</dbReference>
<dbReference type="AlphaFoldDB" id="A0A8T3VGN0"/>
<reference evidence="2" key="1">
    <citation type="submission" date="2019-04" db="EMBL/GenBank/DDBJ databases">
        <title>Evolution of Biomass-Degrading Anaerobic Consortia Revealed by Metagenomics.</title>
        <authorList>
            <person name="Peng X."/>
        </authorList>
    </citation>
    <scope>NUCLEOTIDE SEQUENCE</scope>
    <source>
        <strain evidence="2">SIG12</strain>
    </source>
</reference>
<evidence type="ECO:0000313" key="2">
    <source>
        <dbReference type="EMBL" id="MBE6505306.1"/>
    </source>
</evidence>
<gene>
    <name evidence="2" type="ORF">E7Z73_06150</name>
</gene>
<comment type="caution">
    <text evidence="2">The sequence shown here is derived from an EMBL/GenBank/DDBJ whole genome shotgun (WGS) entry which is preliminary data.</text>
</comment>
<organism evidence="2 3">
    <name type="scientific">Methanobrevibacter millerae</name>
    <dbReference type="NCBI Taxonomy" id="230361"/>
    <lineage>
        <taxon>Archaea</taxon>
        <taxon>Methanobacteriati</taxon>
        <taxon>Methanobacteriota</taxon>
        <taxon>Methanomada group</taxon>
        <taxon>Methanobacteria</taxon>
        <taxon>Methanobacteriales</taxon>
        <taxon>Methanobacteriaceae</taxon>
        <taxon>Methanobrevibacter</taxon>
    </lineage>
</organism>
<protein>
    <submittedName>
        <fullName evidence="2">DUF4325 domain-containing protein</fullName>
    </submittedName>
</protein>
<evidence type="ECO:0000259" key="1">
    <source>
        <dbReference type="Pfam" id="PF14213"/>
    </source>
</evidence>
<dbReference type="InterPro" id="IPR025474">
    <property type="entry name" value="DUF4325"/>
</dbReference>
<evidence type="ECO:0000313" key="3">
    <source>
        <dbReference type="Proteomes" id="UP000762703"/>
    </source>
</evidence>
<feature type="domain" description="DUF4325" evidence="1">
    <location>
        <begin position="20"/>
        <end position="61"/>
    </location>
</feature>